<feature type="compositionally biased region" description="Polar residues" evidence="1">
    <location>
        <begin position="706"/>
        <end position="719"/>
    </location>
</feature>
<feature type="region of interest" description="Disordered" evidence="1">
    <location>
        <begin position="339"/>
        <end position="366"/>
    </location>
</feature>
<feature type="compositionally biased region" description="Pro residues" evidence="1">
    <location>
        <begin position="626"/>
        <end position="642"/>
    </location>
</feature>
<proteinExistence type="predicted"/>
<feature type="compositionally biased region" description="Low complexity" evidence="1">
    <location>
        <begin position="98"/>
        <end position="107"/>
    </location>
</feature>
<reference evidence="2" key="2">
    <citation type="submission" date="2023-06" db="EMBL/GenBank/DDBJ databases">
        <authorList>
            <consortium name="Lawrence Berkeley National Laboratory"/>
            <person name="Haridas S."/>
            <person name="Hensen N."/>
            <person name="Bonometti L."/>
            <person name="Westerberg I."/>
            <person name="Brannstrom I.O."/>
            <person name="Guillou S."/>
            <person name="Cros-Aarteil S."/>
            <person name="Calhoun S."/>
            <person name="Kuo A."/>
            <person name="Mondo S."/>
            <person name="Pangilinan J."/>
            <person name="Riley R."/>
            <person name="Labutti K."/>
            <person name="Andreopoulos B."/>
            <person name="Lipzen A."/>
            <person name="Chen C."/>
            <person name="Yanf M."/>
            <person name="Daum C."/>
            <person name="Ng V."/>
            <person name="Clum A."/>
            <person name="Steindorff A."/>
            <person name="Ohm R."/>
            <person name="Martin F."/>
            <person name="Silar P."/>
            <person name="Natvig D."/>
            <person name="Lalanne C."/>
            <person name="Gautier V."/>
            <person name="Ament-Velasquez S.L."/>
            <person name="Kruys A."/>
            <person name="Hutchinson M.I."/>
            <person name="Powell A.J."/>
            <person name="Barry K."/>
            <person name="Miller A.N."/>
            <person name="Grigoriev I.V."/>
            <person name="Debuchy R."/>
            <person name="Gladieux P."/>
            <person name="Thoren M.H."/>
            <person name="Johannesson H."/>
        </authorList>
    </citation>
    <scope>NUCLEOTIDE SEQUENCE</scope>
    <source>
        <strain evidence="2">CBS 118394</strain>
    </source>
</reference>
<dbReference type="Proteomes" id="UP001283341">
    <property type="component" value="Unassembled WGS sequence"/>
</dbReference>
<feature type="compositionally biased region" description="Polar residues" evidence="1">
    <location>
        <begin position="111"/>
        <end position="123"/>
    </location>
</feature>
<protein>
    <submittedName>
        <fullName evidence="2">Uncharacterized protein</fullName>
    </submittedName>
</protein>
<organism evidence="2 3">
    <name type="scientific">Apodospora peruviana</name>
    <dbReference type="NCBI Taxonomy" id="516989"/>
    <lineage>
        <taxon>Eukaryota</taxon>
        <taxon>Fungi</taxon>
        <taxon>Dikarya</taxon>
        <taxon>Ascomycota</taxon>
        <taxon>Pezizomycotina</taxon>
        <taxon>Sordariomycetes</taxon>
        <taxon>Sordariomycetidae</taxon>
        <taxon>Sordariales</taxon>
        <taxon>Lasiosphaeriaceae</taxon>
        <taxon>Apodospora</taxon>
    </lineage>
</organism>
<gene>
    <name evidence="2" type="ORF">B0H66DRAFT_597054</name>
</gene>
<feature type="region of interest" description="Disordered" evidence="1">
    <location>
        <begin position="593"/>
        <end position="789"/>
    </location>
</feature>
<dbReference type="AlphaFoldDB" id="A0AAE0IQK9"/>
<feature type="compositionally biased region" description="Polar residues" evidence="1">
    <location>
        <begin position="645"/>
        <end position="672"/>
    </location>
</feature>
<feature type="compositionally biased region" description="Basic and acidic residues" evidence="1">
    <location>
        <begin position="75"/>
        <end position="97"/>
    </location>
</feature>
<evidence type="ECO:0000313" key="2">
    <source>
        <dbReference type="EMBL" id="KAK3329471.1"/>
    </source>
</evidence>
<feature type="compositionally biased region" description="Polar residues" evidence="1">
    <location>
        <begin position="778"/>
        <end position="789"/>
    </location>
</feature>
<feature type="region of interest" description="Disordered" evidence="1">
    <location>
        <begin position="239"/>
        <end position="298"/>
    </location>
</feature>
<reference evidence="2" key="1">
    <citation type="journal article" date="2023" name="Mol. Phylogenet. Evol.">
        <title>Genome-scale phylogeny and comparative genomics of the fungal order Sordariales.</title>
        <authorList>
            <person name="Hensen N."/>
            <person name="Bonometti L."/>
            <person name="Westerberg I."/>
            <person name="Brannstrom I.O."/>
            <person name="Guillou S."/>
            <person name="Cros-Aarteil S."/>
            <person name="Calhoun S."/>
            <person name="Haridas S."/>
            <person name="Kuo A."/>
            <person name="Mondo S."/>
            <person name="Pangilinan J."/>
            <person name="Riley R."/>
            <person name="LaButti K."/>
            <person name="Andreopoulos B."/>
            <person name="Lipzen A."/>
            <person name="Chen C."/>
            <person name="Yan M."/>
            <person name="Daum C."/>
            <person name="Ng V."/>
            <person name="Clum A."/>
            <person name="Steindorff A."/>
            <person name="Ohm R.A."/>
            <person name="Martin F."/>
            <person name="Silar P."/>
            <person name="Natvig D.O."/>
            <person name="Lalanne C."/>
            <person name="Gautier V."/>
            <person name="Ament-Velasquez S.L."/>
            <person name="Kruys A."/>
            <person name="Hutchinson M.I."/>
            <person name="Powell A.J."/>
            <person name="Barry K."/>
            <person name="Miller A.N."/>
            <person name="Grigoriev I.V."/>
            <person name="Debuchy R."/>
            <person name="Gladieux P."/>
            <person name="Hiltunen Thoren M."/>
            <person name="Johannesson H."/>
        </authorList>
    </citation>
    <scope>NUCLEOTIDE SEQUENCE</scope>
    <source>
        <strain evidence="2">CBS 118394</strain>
    </source>
</reference>
<evidence type="ECO:0000313" key="3">
    <source>
        <dbReference type="Proteomes" id="UP001283341"/>
    </source>
</evidence>
<feature type="compositionally biased region" description="Low complexity" evidence="1">
    <location>
        <begin position="277"/>
        <end position="293"/>
    </location>
</feature>
<feature type="compositionally biased region" description="Pro residues" evidence="1">
    <location>
        <begin position="124"/>
        <end position="135"/>
    </location>
</feature>
<feature type="compositionally biased region" description="Polar residues" evidence="1">
    <location>
        <begin position="239"/>
        <end position="249"/>
    </location>
</feature>
<feature type="region of interest" description="Disordered" evidence="1">
    <location>
        <begin position="64"/>
        <end position="140"/>
    </location>
</feature>
<name>A0AAE0IQK9_9PEZI</name>
<feature type="compositionally biased region" description="Basic and acidic residues" evidence="1">
    <location>
        <begin position="724"/>
        <end position="733"/>
    </location>
</feature>
<feature type="compositionally biased region" description="Polar residues" evidence="1">
    <location>
        <begin position="685"/>
        <end position="698"/>
    </location>
</feature>
<accession>A0AAE0IQK9</accession>
<comment type="caution">
    <text evidence="2">The sequence shown here is derived from an EMBL/GenBank/DDBJ whole genome shotgun (WGS) entry which is preliminary data.</text>
</comment>
<feature type="region of interest" description="Disordered" evidence="1">
    <location>
        <begin position="181"/>
        <end position="226"/>
    </location>
</feature>
<feature type="compositionally biased region" description="Polar residues" evidence="1">
    <location>
        <begin position="610"/>
        <end position="625"/>
    </location>
</feature>
<keyword evidence="3" id="KW-1185">Reference proteome</keyword>
<evidence type="ECO:0000256" key="1">
    <source>
        <dbReference type="SAM" id="MobiDB-lite"/>
    </source>
</evidence>
<feature type="compositionally biased region" description="Polar residues" evidence="1">
    <location>
        <begin position="741"/>
        <end position="757"/>
    </location>
</feature>
<feature type="region of interest" description="Disordered" evidence="1">
    <location>
        <begin position="1"/>
        <end position="24"/>
    </location>
</feature>
<feature type="region of interest" description="Disordered" evidence="1">
    <location>
        <begin position="469"/>
        <end position="513"/>
    </location>
</feature>
<sequence length="789" mass="85756">MAPYTWSPENSATGRKISRDDVLVPKDQQTLLDRADAWSKAGVPNSPPDVLEAVRALYMRKRKMTKQSAVLLPKPAEETPSREHRDGTSTSTDERSTSRSISWSPSPVRDATTSGRGQESDAPSPTPVRPLPAPKPALLRALSRTDMMVYSSSAAPSESGLEVEVPRALVTDLEPVNRAAAAVVPEPTPPSAQIIPSTYEAPADSAKQPEPKRRRKMKPMPRSPEQVNLELATPITPTFLQQHGSTAGSSHPPKLPTLPPHRTSAHAAVAVEEDDQATAGSTPATFPTAPSPFNDASSSISMYQGAQVTVDSPSVRVSEVQPPITSSHPSLPAIHGVQAAAAATAHDTPNKQLSSSSEKVPPNGPPSQVPFTTFKLAYPDFKGSLMDFVRSVHVIKYLQKRKLLNEFLYDDLVRVFCGDYLEYIEDAETFNEKPLPIQEWYNENVSKPAYTKGVLRRANLTDVLDKYPNEVRQIPETGKTKTSKKRSRRDTTIDSQAPPPPPVISRTDTSKKLVATDTEMVDRGVDQPMPGPVQREVEIQEEMDGLQELKELVESPSPVKALQVTREYRERVSPATSTAAADVPRSNPPIPLPVESRQQPATLIPPASSLWGTRQTPTMLGSLYTQPPPIPLSMDTQPPPVELSPDNTSSRSGQLLNSSKGKTVAASLSNHHTVMGPPHVELSPDITSMPRQQLNSTDRAADASPANRQTMGPPSSTLPSAVDHNNKLAEHLRSASVEQRPVSSTMPDSSQQSNASSIAEPKRKKRRKSSFQKFLNKRLTQNSAPGSSR</sequence>
<dbReference type="EMBL" id="JAUEDM010000001">
    <property type="protein sequence ID" value="KAK3329471.1"/>
    <property type="molecule type" value="Genomic_DNA"/>
</dbReference>